<feature type="transmembrane region" description="Helical" evidence="8">
    <location>
        <begin position="20"/>
        <end position="36"/>
    </location>
</feature>
<gene>
    <name evidence="11" type="ORF">DFR51_1666</name>
    <name evidence="10" type="ORF">SmB9_27690</name>
</gene>
<dbReference type="InterPro" id="IPR019127">
    <property type="entry name" value="Exosortase"/>
</dbReference>
<feature type="transmembrane region" description="Helical" evidence="8">
    <location>
        <begin position="106"/>
        <end position="126"/>
    </location>
</feature>
<dbReference type="Pfam" id="PF11984">
    <property type="entry name" value="DUF3485"/>
    <property type="match status" value="1"/>
</dbReference>
<feature type="transmembrane region" description="Helical" evidence="8">
    <location>
        <begin position="81"/>
        <end position="99"/>
    </location>
</feature>
<dbReference type="KEGG" id="smic:SmB9_27690"/>
<evidence type="ECO:0000256" key="6">
    <source>
        <dbReference type="ARBA" id="ARBA00022989"/>
    </source>
</evidence>
<reference evidence="10 12" key="1">
    <citation type="submission" date="2018-06" db="EMBL/GenBank/DDBJ databases">
        <title>Complete Genome Sequence of the Microcystin-Degrading Bacterium Sphingosinicella microcystinivorans Strain B-9.</title>
        <authorList>
            <person name="Jin H."/>
            <person name="Nishizawa T."/>
            <person name="Guo Y."/>
            <person name="Nishizawa A."/>
            <person name="Park H."/>
            <person name="Kato H."/>
            <person name="Tsuji K."/>
            <person name="Harada K."/>
        </authorList>
    </citation>
    <scope>NUCLEOTIDE SEQUENCE [LARGE SCALE GENOMIC DNA]</scope>
    <source>
        <strain evidence="10 12">B9</strain>
    </source>
</reference>
<evidence type="ECO:0000259" key="9">
    <source>
        <dbReference type="Pfam" id="PF11984"/>
    </source>
</evidence>
<dbReference type="NCBIfam" id="TIGR04178">
    <property type="entry name" value="exo_archaeo"/>
    <property type="match status" value="1"/>
</dbReference>
<protein>
    <submittedName>
        <fullName evidence="10">Exosortase A</fullName>
    </submittedName>
</protein>
<dbReference type="EMBL" id="RBWX01000007">
    <property type="protein sequence ID" value="RKS92090.1"/>
    <property type="molecule type" value="Genomic_DNA"/>
</dbReference>
<dbReference type="Proteomes" id="UP000276029">
    <property type="component" value="Unassembled WGS sequence"/>
</dbReference>
<keyword evidence="3" id="KW-0645">Protease</keyword>
<dbReference type="NCBIfam" id="TIGR02602">
    <property type="entry name" value="8TM_EpsH"/>
    <property type="match status" value="1"/>
</dbReference>
<dbReference type="Pfam" id="PF09721">
    <property type="entry name" value="Exosortase_EpsH"/>
    <property type="match status" value="1"/>
</dbReference>
<feature type="transmembrane region" description="Helical" evidence="8">
    <location>
        <begin position="220"/>
        <end position="240"/>
    </location>
</feature>
<dbReference type="NCBIfam" id="TIGR02914">
    <property type="entry name" value="EpsI_fam"/>
    <property type="match status" value="1"/>
</dbReference>
<name>A0AAD1G203_SPHMI</name>
<evidence type="ECO:0000313" key="13">
    <source>
        <dbReference type="Proteomes" id="UP000276029"/>
    </source>
</evidence>
<evidence type="ECO:0000256" key="3">
    <source>
        <dbReference type="ARBA" id="ARBA00022670"/>
    </source>
</evidence>
<keyword evidence="4 8" id="KW-0812">Transmembrane</keyword>
<feature type="transmembrane region" description="Helical" evidence="8">
    <location>
        <begin position="307"/>
        <end position="328"/>
    </location>
</feature>
<dbReference type="GO" id="GO:0005886">
    <property type="term" value="C:plasma membrane"/>
    <property type="evidence" value="ECO:0007669"/>
    <property type="project" value="UniProtKB-SubCell"/>
</dbReference>
<evidence type="ECO:0000256" key="4">
    <source>
        <dbReference type="ARBA" id="ARBA00022692"/>
    </source>
</evidence>
<keyword evidence="5" id="KW-0378">Hydrolase</keyword>
<comment type="subcellular location">
    <subcellularLocation>
        <location evidence="1">Cell membrane</location>
        <topology evidence="1">Multi-pass membrane protein</topology>
    </subcellularLocation>
</comment>
<reference evidence="11 13" key="2">
    <citation type="submission" date="2018-10" db="EMBL/GenBank/DDBJ databases">
        <title>Genomic Encyclopedia of Type Strains, Phase IV (KMG-IV): sequencing the most valuable type-strain genomes for metagenomic binning, comparative biology and taxonomic classification.</title>
        <authorList>
            <person name="Goeker M."/>
        </authorList>
    </citation>
    <scope>NUCLEOTIDE SEQUENCE [LARGE SCALE GENOMIC DNA]</scope>
    <source>
        <strain evidence="11 13">DSM 19791</strain>
    </source>
</reference>
<feature type="domain" description="Methanolan biosynthesis EpsI" evidence="9">
    <location>
        <begin position="315"/>
        <end position="499"/>
    </location>
</feature>
<dbReference type="InterPro" id="IPR026392">
    <property type="entry name" value="Exo/Archaeosortase_dom"/>
</dbReference>
<evidence type="ECO:0000256" key="5">
    <source>
        <dbReference type="ARBA" id="ARBA00022801"/>
    </source>
</evidence>
<keyword evidence="13" id="KW-1185">Reference proteome</keyword>
<proteinExistence type="predicted"/>
<sequence length="511" mass="55309">MNDMSEFEARTGATGRGWRAAIIAWAAVAVAILLLLRNDVAHIFNLWWNTDTFGHCLLIPPILAYLVWQRRSELSALTPKPWYPAAILMVIGGAGWLVGEASGVALLRHMAVVGLLIVSVPLVFGLTVSRGLAFVLFFALFMIPAGEQLVPILQTVTAAICIKLLEWSGIPAFIDGVFIAIPNGNFEVAEACSGVRFLIAMIAFSVLVANLCFKSWTRRILFVLSAIALSIIANGIRAFGTIYISHLTTPGFAAGVDHIIYGWIFFAIVMFLLVAVGWRFFDRPVDDPAFDPARLQPAPPAPSAPRAAYVAAAIGIAAMAAGPVYGLVVANRAPDTQTAAIVLPELVGWQRIEGRAEWQPHYKGVSAEAIARYVDGEGQPIDLYIGVFDRQSEDGELIGYKQGLLPPETDWSWARNEKGPPNGRAQQIKNGGTVRDNWQFFLVNGKLTGSDYTAKIEGLKSRLLGGETLAGTLVISADRRDELVSAMPTIERFAAALGPVDTVIETATVER</sequence>
<feature type="transmembrane region" description="Helical" evidence="8">
    <location>
        <begin position="48"/>
        <end position="69"/>
    </location>
</feature>
<feature type="transmembrane region" description="Helical" evidence="8">
    <location>
        <begin position="260"/>
        <end position="281"/>
    </location>
</feature>
<keyword evidence="6 8" id="KW-1133">Transmembrane helix</keyword>
<evidence type="ECO:0000256" key="7">
    <source>
        <dbReference type="ARBA" id="ARBA00023136"/>
    </source>
</evidence>
<keyword evidence="2" id="KW-1003">Cell membrane</keyword>
<evidence type="ECO:0000256" key="1">
    <source>
        <dbReference type="ARBA" id="ARBA00004651"/>
    </source>
</evidence>
<organism evidence="10 12">
    <name type="scientific">Sphingosinicella microcystinivorans</name>
    <dbReference type="NCBI Taxonomy" id="335406"/>
    <lineage>
        <taxon>Bacteria</taxon>
        <taxon>Pseudomonadati</taxon>
        <taxon>Pseudomonadota</taxon>
        <taxon>Alphaproteobacteria</taxon>
        <taxon>Sphingomonadales</taxon>
        <taxon>Sphingosinicellaceae</taxon>
        <taxon>Sphingosinicella</taxon>
    </lineage>
</organism>
<dbReference type="RefSeq" id="WP_160119224.1">
    <property type="nucleotide sequence ID" value="NZ_AP018711.1"/>
</dbReference>
<feature type="transmembrane region" description="Helical" evidence="8">
    <location>
        <begin position="194"/>
        <end position="213"/>
    </location>
</feature>
<evidence type="ECO:0000313" key="12">
    <source>
        <dbReference type="Proteomes" id="UP000275727"/>
    </source>
</evidence>
<evidence type="ECO:0000313" key="11">
    <source>
        <dbReference type="EMBL" id="RKS92090.1"/>
    </source>
</evidence>
<dbReference type="NCBIfam" id="TIGR03109">
    <property type="entry name" value="exosort_XrtA"/>
    <property type="match status" value="1"/>
</dbReference>
<dbReference type="InterPro" id="IPR014263">
    <property type="entry name" value="Methanolan_biosynth_EpsI"/>
</dbReference>
<dbReference type="GO" id="GO:0006508">
    <property type="term" value="P:proteolysis"/>
    <property type="evidence" value="ECO:0007669"/>
    <property type="project" value="UniProtKB-KW"/>
</dbReference>
<keyword evidence="7 8" id="KW-0472">Membrane</keyword>
<dbReference type="Proteomes" id="UP000275727">
    <property type="component" value="Chromosome"/>
</dbReference>
<evidence type="ECO:0000313" key="10">
    <source>
        <dbReference type="EMBL" id="BBE35111.1"/>
    </source>
</evidence>
<evidence type="ECO:0000256" key="2">
    <source>
        <dbReference type="ARBA" id="ARBA00022475"/>
    </source>
</evidence>
<dbReference type="EMBL" id="AP018711">
    <property type="protein sequence ID" value="BBE35111.1"/>
    <property type="molecule type" value="Genomic_DNA"/>
</dbReference>
<dbReference type="InterPro" id="IPR013426">
    <property type="entry name" value="EpsH-like"/>
</dbReference>
<dbReference type="InterPro" id="IPR017540">
    <property type="entry name" value="Exosortase-1"/>
</dbReference>
<dbReference type="AlphaFoldDB" id="A0AAD1G203"/>
<dbReference type="GO" id="GO:0008233">
    <property type="term" value="F:peptidase activity"/>
    <property type="evidence" value="ECO:0007669"/>
    <property type="project" value="UniProtKB-KW"/>
</dbReference>
<evidence type="ECO:0000256" key="8">
    <source>
        <dbReference type="SAM" id="Phobius"/>
    </source>
</evidence>
<accession>A0AAD1G203</accession>